<dbReference type="EMBL" id="BBNQ01000020">
    <property type="protein sequence ID" value="GAL64569.1"/>
    <property type="molecule type" value="Genomic_DNA"/>
</dbReference>
<proteinExistence type="predicted"/>
<reference evidence="2 3" key="1">
    <citation type="journal article" date="2014" name="Genome Announc.">
        <title>Draft Genome Sequences of Marine Flavobacterium Algibacter lectus Strains SS8 and NR4.</title>
        <authorList>
            <person name="Takatani N."/>
            <person name="Nakanishi M."/>
            <person name="Meirelles P."/>
            <person name="Mino S."/>
            <person name="Suda W."/>
            <person name="Oshima K."/>
            <person name="Hattori M."/>
            <person name="Ohkuma M."/>
            <person name="Hosokawa M."/>
            <person name="Miyashita K."/>
            <person name="Thompson F.L."/>
            <person name="Niwa A."/>
            <person name="Sawabe T."/>
            <person name="Sawabe T."/>
        </authorList>
    </citation>
    <scope>NUCLEOTIDE SEQUENCE [LARGE SCALE GENOMIC DNA]</scope>
    <source>
        <strain evidence="2 3">JCM 19300</strain>
    </source>
</reference>
<dbReference type="CDD" id="cd00077">
    <property type="entry name" value="HDc"/>
    <property type="match status" value="1"/>
</dbReference>
<comment type="caution">
    <text evidence="2">The sequence shown here is derived from an EMBL/GenBank/DDBJ whole genome shotgun (WGS) entry which is preliminary data.</text>
</comment>
<dbReference type="Proteomes" id="UP000029644">
    <property type="component" value="Unassembled WGS sequence"/>
</dbReference>
<dbReference type="InterPro" id="IPR006674">
    <property type="entry name" value="HD_domain"/>
</dbReference>
<dbReference type="Pfam" id="PF01966">
    <property type="entry name" value="HD"/>
    <property type="match status" value="1"/>
</dbReference>
<dbReference type="AlphaFoldDB" id="A0A090VMN1"/>
<evidence type="ECO:0000259" key="1">
    <source>
        <dbReference type="Pfam" id="PF01966"/>
    </source>
</evidence>
<name>A0A090VMN1_9FLAO</name>
<dbReference type="SUPFAM" id="SSF109604">
    <property type="entry name" value="HD-domain/PDEase-like"/>
    <property type="match status" value="1"/>
</dbReference>
<accession>A0A090VMN1</accession>
<evidence type="ECO:0000313" key="2">
    <source>
        <dbReference type="EMBL" id="GAL64569.1"/>
    </source>
</evidence>
<dbReference type="GO" id="GO:0004016">
    <property type="term" value="F:adenylate cyclase activity"/>
    <property type="evidence" value="ECO:0007669"/>
    <property type="project" value="UniProtKB-EC"/>
</dbReference>
<feature type="domain" description="HD" evidence="1">
    <location>
        <begin position="2"/>
        <end position="95"/>
    </location>
</feature>
<evidence type="ECO:0000313" key="3">
    <source>
        <dbReference type="Proteomes" id="UP000029644"/>
    </source>
</evidence>
<protein>
    <submittedName>
        <fullName evidence="2">Adenylate cyclase</fullName>
        <ecNumber evidence="2">4.6.1.1</ecNumber>
    </submittedName>
</protein>
<dbReference type="Gene3D" id="1.10.3210.10">
    <property type="entry name" value="Hypothetical protein af1432"/>
    <property type="match status" value="1"/>
</dbReference>
<dbReference type="InterPro" id="IPR003607">
    <property type="entry name" value="HD/PDEase_dom"/>
</dbReference>
<gene>
    <name evidence="2" type="ORF">JCM19300_141</name>
</gene>
<organism evidence="2 3">
    <name type="scientific">Algibacter lectus</name>
    <dbReference type="NCBI Taxonomy" id="221126"/>
    <lineage>
        <taxon>Bacteria</taxon>
        <taxon>Pseudomonadati</taxon>
        <taxon>Bacteroidota</taxon>
        <taxon>Flavobacteriia</taxon>
        <taxon>Flavobacteriales</taxon>
        <taxon>Flavobacteriaceae</taxon>
        <taxon>Algibacter</taxon>
    </lineage>
</organism>
<dbReference type="EC" id="4.6.1.1" evidence="2"/>
<keyword evidence="2" id="KW-0456">Lyase</keyword>
<sequence length="161" mass="18785">MEVYKNVQTIGKQEECNAEELEILKIAALFHDTGVSDTYKGHEDISANNAHLFLSDLKYPANKIAEVMNCINATKMPQNPKTKLEQIICDADLFHLSTKTYMLKNELLRIEWKTYMDLIFTDQDWFKLNLDFLSEHHYHTNYGKNVLETQKQNNINLLKDS</sequence>